<dbReference type="Gene3D" id="1.20.120.450">
    <property type="entry name" value="dinb family like domain"/>
    <property type="match status" value="1"/>
</dbReference>
<gene>
    <name evidence="2" type="ORF">KDK_26410</name>
</gene>
<name>A0A402AI94_9CHLR</name>
<evidence type="ECO:0000259" key="1">
    <source>
        <dbReference type="Pfam" id="PF12867"/>
    </source>
</evidence>
<keyword evidence="3" id="KW-1185">Reference proteome</keyword>
<dbReference type="Pfam" id="PF12867">
    <property type="entry name" value="DinB_2"/>
    <property type="match status" value="1"/>
</dbReference>
<evidence type="ECO:0000313" key="3">
    <source>
        <dbReference type="Proteomes" id="UP000287188"/>
    </source>
</evidence>
<protein>
    <recommendedName>
        <fullName evidence="1">DinB-like domain-containing protein</fullName>
    </recommendedName>
</protein>
<feature type="domain" description="DinB-like" evidence="1">
    <location>
        <begin position="5"/>
        <end position="107"/>
    </location>
</feature>
<organism evidence="2 3">
    <name type="scientific">Dictyobacter kobayashii</name>
    <dbReference type="NCBI Taxonomy" id="2014872"/>
    <lineage>
        <taxon>Bacteria</taxon>
        <taxon>Bacillati</taxon>
        <taxon>Chloroflexota</taxon>
        <taxon>Ktedonobacteria</taxon>
        <taxon>Ktedonobacterales</taxon>
        <taxon>Dictyobacteraceae</taxon>
        <taxon>Dictyobacter</taxon>
    </lineage>
</organism>
<dbReference type="RefSeq" id="WP_161977335.1">
    <property type="nucleotide sequence ID" value="NZ_BIFS01000001.1"/>
</dbReference>
<evidence type="ECO:0000313" key="2">
    <source>
        <dbReference type="EMBL" id="GCE18841.1"/>
    </source>
</evidence>
<dbReference type="SUPFAM" id="SSF109854">
    <property type="entry name" value="DinB/YfiT-like putative metalloenzymes"/>
    <property type="match status" value="1"/>
</dbReference>
<reference evidence="3" key="1">
    <citation type="submission" date="2018-12" db="EMBL/GenBank/DDBJ databases">
        <title>Tengunoibacter tsumagoiensis gen. nov., sp. nov., Dictyobacter kobayashii sp. nov., D. alpinus sp. nov., and D. joshuensis sp. nov. and description of Dictyobacteraceae fam. nov. within the order Ktedonobacterales isolated from Tengu-no-mugimeshi.</title>
        <authorList>
            <person name="Wang C.M."/>
            <person name="Zheng Y."/>
            <person name="Sakai Y."/>
            <person name="Toyoda A."/>
            <person name="Minakuchi Y."/>
            <person name="Abe K."/>
            <person name="Yokota A."/>
            <person name="Yabe S."/>
        </authorList>
    </citation>
    <scope>NUCLEOTIDE SEQUENCE [LARGE SCALE GENOMIC DNA]</scope>
    <source>
        <strain evidence="3">Uno11</strain>
    </source>
</reference>
<proteinExistence type="predicted"/>
<accession>A0A402AI94</accession>
<dbReference type="AlphaFoldDB" id="A0A402AI94"/>
<dbReference type="Proteomes" id="UP000287188">
    <property type="component" value="Unassembled WGS sequence"/>
</dbReference>
<sequence>MLIAHHLSLIEAVALQQLQRIQSEDNPQFDTLIQLLPVATESGDTILSLETILAEMSTRRSELFSYLSQVPLADWERPFAFASWGSRKFYQLVNMLPLHDRQHTRQLATIRSYQP</sequence>
<dbReference type="InterPro" id="IPR034660">
    <property type="entry name" value="DinB/YfiT-like"/>
</dbReference>
<comment type="caution">
    <text evidence="2">The sequence shown here is derived from an EMBL/GenBank/DDBJ whole genome shotgun (WGS) entry which is preliminary data.</text>
</comment>
<dbReference type="InterPro" id="IPR024775">
    <property type="entry name" value="DinB-like"/>
</dbReference>
<dbReference type="EMBL" id="BIFS01000001">
    <property type="protein sequence ID" value="GCE18841.1"/>
    <property type="molecule type" value="Genomic_DNA"/>
</dbReference>